<evidence type="ECO:0000313" key="8">
    <source>
        <dbReference type="Proteomes" id="UP000694395"/>
    </source>
</evidence>
<dbReference type="InterPro" id="IPR001841">
    <property type="entry name" value="Znf_RING"/>
</dbReference>
<organism evidence="7 8">
    <name type="scientific">Oncorhynchus mykiss</name>
    <name type="common">Rainbow trout</name>
    <name type="synonym">Salmo gairdneri</name>
    <dbReference type="NCBI Taxonomy" id="8022"/>
    <lineage>
        <taxon>Eukaryota</taxon>
        <taxon>Metazoa</taxon>
        <taxon>Chordata</taxon>
        <taxon>Craniata</taxon>
        <taxon>Vertebrata</taxon>
        <taxon>Euteleostomi</taxon>
        <taxon>Actinopterygii</taxon>
        <taxon>Neopterygii</taxon>
        <taxon>Teleostei</taxon>
        <taxon>Protacanthopterygii</taxon>
        <taxon>Salmoniformes</taxon>
        <taxon>Salmonidae</taxon>
        <taxon>Salmoninae</taxon>
        <taxon>Oncorhynchus</taxon>
    </lineage>
</organism>
<keyword evidence="8" id="KW-1185">Reference proteome</keyword>
<dbReference type="InterPro" id="IPR038896">
    <property type="entry name" value="RNF170"/>
</dbReference>
<evidence type="ECO:0000256" key="3">
    <source>
        <dbReference type="ARBA" id="ARBA00022833"/>
    </source>
</evidence>
<dbReference type="Proteomes" id="UP000694395">
    <property type="component" value="Chromosome 8"/>
</dbReference>
<dbReference type="PANTHER" id="PTHR22894:SF1">
    <property type="entry name" value="E3 UBIQUITIN-PROTEIN LIGASE RNF170"/>
    <property type="match status" value="1"/>
</dbReference>
<dbReference type="AlphaFoldDB" id="A0A8C7NRL7"/>
<keyword evidence="5" id="KW-0472">Membrane</keyword>
<evidence type="ECO:0000259" key="6">
    <source>
        <dbReference type="PROSITE" id="PS50089"/>
    </source>
</evidence>
<evidence type="ECO:0000313" key="7">
    <source>
        <dbReference type="Ensembl" id="ENSOMYP00000011150.1"/>
    </source>
</evidence>
<keyword evidence="1" id="KW-0479">Metal-binding</keyword>
<dbReference type="Pfam" id="PF00097">
    <property type="entry name" value="zf-C3HC4"/>
    <property type="match status" value="1"/>
</dbReference>
<feature type="transmembrane region" description="Helical" evidence="5">
    <location>
        <begin position="101"/>
        <end position="127"/>
    </location>
</feature>
<accession>A0A8C7NRL7</accession>
<dbReference type="PROSITE" id="PS00518">
    <property type="entry name" value="ZF_RING_1"/>
    <property type="match status" value="1"/>
</dbReference>
<dbReference type="InterPro" id="IPR018957">
    <property type="entry name" value="Znf_C3HC4_RING-type"/>
</dbReference>
<keyword evidence="5" id="KW-0812">Transmembrane</keyword>
<dbReference type="InterPro" id="IPR017907">
    <property type="entry name" value="Znf_RING_CS"/>
</dbReference>
<reference evidence="7" key="2">
    <citation type="submission" date="2025-08" db="UniProtKB">
        <authorList>
            <consortium name="Ensembl"/>
        </authorList>
    </citation>
    <scope>IDENTIFICATION</scope>
</reference>
<dbReference type="InterPro" id="IPR013083">
    <property type="entry name" value="Znf_RING/FYVE/PHD"/>
</dbReference>
<dbReference type="Ensembl" id="ENSOMYT00000012361.2">
    <property type="protein sequence ID" value="ENSOMYP00000011150.1"/>
    <property type="gene ID" value="ENSOMYG00000005606.2"/>
</dbReference>
<keyword evidence="2 4" id="KW-0863">Zinc-finger</keyword>
<evidence type="ECO:0000256" key="2">
    <source>
        <dbReference type="ARBA" id="ARBA00022771"/>
    </source>
</evidence>
<keyword evidence="5" id="KW-1133">Transmembrane helix</keyword>
<evidence type="ECO:0000256" key="5">
    <source>
        <dbReference type="SAM" id="Phobius"/>
    </source>
</evidence>
<dbReference type="PROSITE" id="PS50089">
    <property type="entry name" value="ZF_RING_2"/>
    <property type="match status" value="1"/>
</dbReference>
<dbReference type="SUPFAM" id="SSF57850">
    <property type="entry name" value="RING/U-box"/>
    <property type="match status" value="1"/>
</dbReference>
<name>A0A8C7NRL7_ONCMY</name>
<evidence type="ECO:0000256" key="1">
    <source>
        <dbReference type="ARBA" id="ARBA00022723"/>
    </source>
</evidence>
<keyword evidence="3" id="KW-0862">Zinc</keyword>
<dbReference type="GeneTree" id="ENSGT00990000211390"/>
<dbReference type="Gene3D" id="3.30.40.10">
    <property type="entry name" value="Zinc/RING finger domain, C3HC4 (zinc finger)"/>
    <property type="match status" value="1"/>
</dbReference>
<sequence>TLLTYTALQTLSTKPPPRDPEAALPVETNCGHLFCGSCIVAFGRSGTWLGAINCPICRQMATLLFLLFQDHASLLLMDCLWDVPTLLRHAFGEMFSVSGPFWMFCICLLGFMDDSFVILLLFIFVMYHKVMTQRLAG</sequence>
<proteinExistence type="predicted"/>
<evidence type="ECO:0000256" key="4">
    <source>
        <dbReference type="PROSITE-ProRule" id="PRU00175"/>
    </source>
</evidence>
<dbReference type="GO" id="GO:0061630">
    <property type="term" value="F:ubiquitin protein ligase activity"/>
    <property type="evidence" value="ECO:0007669"/>
    <property type="project" value="InterPro"/>
</dbReference>
<dbReference type="PANTHER" id="PTHR22894">
    <property type="entry name" value="RING-TYPE DOMAIN-CONTAINING PROTEIN"/>
    <property type="match status" value="1"/>
</dbReference>
<reference evidence="7" key="3">
    <citation type="submission" date="2025-09" db="UniProtKB">
        <authorList>
            <consortium name="Ensembl"/>
        </authorList>
    </citation>
    <scope>IDENTIFICATION</scope>
</reference>
<protein>
    <recommendedName>
        <fullName evidence="6">RING-type domain-containing protein</fullName>
    </recommendedName>
</protein>
<dbReference type="GO" id="GO:0008270">
    <property type="term" value="F:zinc ion binding"/>
    <property type="evidence" value="ECO:0007669"/>
    <property type="project" value="UniProtKB-KW"/>
</dbReference>
<reference evidence="7" key="1">
    <citation type="submission" date="2020-07" db="EMBL/GenBank/DDBJ databases">
        <title>A long reads based de novo assembly of the rainbow trout Arlee double haploid line genome.</title>
        <authorList>
            <person name="Gao G."/>
            <person name="Palti Y."/>
        </authorList>
    </citation>
    <scope>NUCLEOTIDE SEQUENCE [LARGE SCALE GENOMIC DNA]</scope>
</reference>
<feature type="domain" description="RING-type" evidence="6">
    <location>
        <begin position="30"/>
        <end position="58"/>
    </location>
</feature>